<organism evidence="1 2">
    <name type="scientific">Candidatus Rothia avicola</name>
    <dbReference type="NCBI Taxonomy" id="2840478"/>
    <lineage>
        <taxon>Bacteria</taxon>
        <taxon>Bacillati</taxon>
        <taxon>Actinomycetota</taxon>
        <taxon>Actinomycetes</taxon>
        <taxon>Micrococcales</taxon>
        <taxon>Micrococcaceae</taxon>
        <taxon>Rothia</taxon>
    </lineage>
</organism>
<dbReference type="Proteomes" id="UP000824134">
    <property type="component" value="Unassembled WGS sequence"/>
</dbReference>
<reference evidence="1" key="1">
    <citation type="journal article" date="2021" name="PeerJ">
        <title>Extensive microbial diversity within the chicken gut microbiome revealed by metagenomics and culture.</title>
        <authorList>
            <person name="Gilroy R."/>
            <person name="Ravi A."/>
            <person name="Getino M."/>
            <person name="Pursley I."/>
            <person name="Horton D.L."/>
            <person name="Alikhan N.F."/>
            <person name="Baker D."/>
            <person name="Gharbi K."/>
            <person name="Hall N."/>
            <person name="Watson M."/>
            <person name="Adriaenssens E.M."/>
            <person name="Foster-Nyarko E."/>
            <person name="Jarju S."/>
            <person name="Secka A."/>
            <person name="Antonio M."/>
            <person name="Oren A."/>
            <person name="Chaudhuri R.R."/>
            <person name="La Ragione R."/>
            <person name="Hildebrand F."/>
            <person name="Pallen M.J."/>
        </authorList>
    </citation>
    <scope>NUCLEOTIDE SEQUENCE</scope>
    <source>
        <strain evidence="1">ChiHjej12B11-9195</strain>
    </source>
</reference>
<evidence type="ECO:0000313" key="1">
    <source>
        <dbReference type="EMBL" id="HIY95079.1"/>
    </source>
</evidence>
<gene>
    <name evidence="1" type="ORF">H9821_05380</name>
</gene>
<reference evidence="1" key="2">
    <citation type="submission" date="2021-04" db="EMBL/GenBank/DDBJ databases">
        <authorList>
            <person name="Gilroy R."/>
        </authorList>
    </citation>
    <scope>NUCLEOTIDE SEQUENCE</scope>
    <source>
        <strain evidence="1">ChiHjej12B11-9195</strain>
    </source>
</reference>
<evidence type="ECO:0000313" key="2">
    <source>
        <dbReference type="Proteomes" id="UP000824134"/>
    </source>
</evidence>
<sequence>MANAEKIAELEKSIADWKEKAANGGPAFIAEIIEKLEAELAVEQNS</sequence>
<dbReference type="EMBL" id="DXCN01000040">
    <property type="protein sequence ID" value="HIY95079.1"/>
    <property type="molecule type" value="Genomic_DNA"/>
</dbReference>
<name>A0A9D1ZW11_9MICC</name>
<dbReference type="AlphaFoldDB" id="A0A9D1ZW11"/>
<accession>A0A9D1ZW11</accession>
<protein>
    <submittedName>
        <fullName evidence="1">Uncharacterized protein</fullName>
    </submittedName>
</protein>
<comment type="caution">
    <text evidence="1">The sequence shown here is derived from an EMBL/GenBank/DDBJ whole genome shotgun (WGS) entry which is preliminary data.</text>
</comment>
<proteinExistence type="predicted"/>